<evidence type="ECO:0000256" key="1">
    <source>
        <dbReference type="SAM" id="MobiDB-lite"/>
    </source>
</evidence>
<feature type="region of interest" description="Disordered" evidence="1">
    <location>
        <begin position="64"/>
        <end position="104"/>
    </location>
</feature>
<protein>
    <submittedName>
        <fullName evidence="3">Unannotated protein</fullName>
    </submittedName>
</protein>
<name>A0A6J6D3C5_9ZZZZ</name>
<accession>A0A6J6D3C5</accession>
<reference evidence="3" key="1">
    <citation type="submission" date="2020-05" db="EMBL/GenBank/DDBJ databases">
        <authorList>
            <person name="Chiriac C."/>
            <person name="Salcher M."/>
            <person name="Ghai R."/>
            <person name="Kavagutti S V."/>
        </authorList>
    </citation>
    <scope>NUCLEOTIDE SEQUENCE</scope>
</reference>
<feature type="compositionally biased region" description="Basic and acidic residues" evidence="1">
    <location>
        <begin position="94"/>
        <end position="104"/>
    </location>
</feature>
<dbReference type="AlphaFoldDB" id="A0A6J6D3C5"/>
<feature type="transmembrane region" description="Helical" evidence="2">
    <location>
        <begin position="175"/>
        <end position="193"/>
    </location>
</feature>
<keyword evidence="2" id="KW-0812">Transmembrane</keyword>
<organism evidence="3">
    <name type="scientific">freshwater metagenome</name>
    <dbReference type="NCBI Taxonomy" id="449393"/>
    <lineage>
        <taxon>unclassified sequences</taxon>
        <taxon>metagenomes</taxon>
        <taxon>ecological metagenomes</taxon>
    </lineage>
</organism>
<dbReference type="EMBL" id="CAEZSF010000314">
    <property type="protein sequence ID" value="CAB4558481.1"/>
    <property type="molecule type" value="Genomic_DNA"/>
</dbReference>
<proteinExistence type="predicted"/>
<sequence length="234" mass="25069">MAVPVEDQILHSNSYAVSYRLLGDADRASAVSTVAAQRVRQLPEDLSEQWLEQLTLFTVQQSLHPAPRSTGDQTPQSSAEESSKRSDVNSSLREALRRRLDRATPEEQVAGSLVQLCAYPPEFVAGLMSISTEAVVALAAVIAPPPGVSYRDLGDPALTGSTRPAAPPRYRRRPHWSTVVALVLVVLAVLYATQFTGPRPTLREEGGLGSPAAISVETPDVAAEADMSTAITRS</sequence>
<keyword evidence="2" id="KW-1133">Transmembrane helix</keyword>
<gene>
    <name evidence="3" type="ORF">UFOPK1358_02074</name>
</gene>
<evidence type="ECO:0000313" key="3">
    <source>
        <dbReference type="EMBL" id="CAB4558481.1"/>
    </source>
</evidence>
<keyword evidence="2" id="KW-0472">Membrane</keyword>
<evidence type="ECO:0000256" key="2">
    <source>
        <dbReference type="SAM" id="Phobius"/>
    </source>
</evidence>
<feature type="compositionally biased region" description="Polar residues" evidence="1">
    <location>
        <begin position="70"/>
        <end position="80"/>
    </location>
</feature>